<dbReference type="InterPro" id="IPR036056">
    <property type="entry name" value="Fibrinogen-like_C"/>
</dbReference>
<dbReference type="PANTHER" id="PTHR47221">
    <property type="entry name" value="FIBRINOGEN ALPHA CHAIN"/>
    <property type="match status" value="1"/>
</dbReference>
<dbReference type="OrthoDB" id="6514358at2759"/>
<dbReference type="Xenbase" id="XB-GENE-29078503">
    <property type="gene designation" value="LOC100486832"/>
</dbReference>
<dbReference type="OMA" id="YGVKRHA"/>
<feature type="chain" id="PRO_5044662955" evidence="6">
    <location>
        <begin position="41"/>
        <end position="457"/>
    </location>
</feature>
<organism evidence="8">
    <name type="scientific">Xenopus tropicalis</name>
    <name type="common">Western clawed frog</name>
    <name type="synonym">Silurana tropicalis</name>
    <dbReference type="NCBI Taxonomy" id="8364"/>
    <lineage>
        <taxon>Eukaryota</taxon>
        <taxon>Metazoa</taxon>
        <taxon>Chordata</taxon>
        <taxon>Craniata</taxon>
        <taxon>Vertebrata</taxon>
        <taxon>Euteleostomi</taxon>
        <taxon>Amphibia</taxon>
        <taxon>Batrachia</taxon>
        <taxon>Anura</taxon>
        <taxon>Pipoidea</taxon>
        <taxon>Pipidae</taxon>
        <taxon>Xenopodinae</taxon>
        <taxon>Xenopus</taxon>
        <taxon>Silurana</taxon>
    </lineage>
</organism>
<reference evidence="8" key="2">
    <citation type="submission" date="2021-03" db="UniProtKB">
        <authorList>
            <consortium name="Ensembl"/>
        </authorList>
    </citation>
    <scope>IDENTIFICATION</scope>
</reference>
<dbReference type="GeneTree" id="ENSGT00940000165491"/>
<name>A0A803JSK7_XENTR</name>
<keyword evidence="9" id="KW-1185">Reference proteome</keyword>
<evidence type="ECO:0000313" key="11">
    <source>
        <dbReference type="Xenbase" id="XB-GENE-29078503"/>
    </source>
</evidence>
<evidence type="ECO:0000313" key="8">
    <source>
        <dbReference type="Ensembl" id="ENSXETP00000110958"/>
    </source>
</evidence>
<reference evidence="8" key="1">
    <citation type="journal article" date="2010" name="Science">
        <title>The genome of the Western clawed frog Xenopus tropicalis.</title>
        <authorList>
            <person name="Hellsten U."/>
            <person name="Harland R.M."/>
            <person name="Gilchrist M.J."/>
            <person name="Hendrix D."/>
            <person name="Jurka J."/>
            <person name="Kapitonov V."/>
            <person name="Ovcharenko I."/>
            <person name="Putnam N.H."/>
            <person name="Shu S."/>
            <person name="Taher L."/>
            <person name="Blitz I.L."/>
            <person name="Blumberg B."/>
            <person name="Dichmann D.S."/>
            <person name="Dubchak I."/>
            <person name="Amaya E."/>
            <person name="Detter J.C."/>
            <person name="Fletcher R."/>
            <person name="Gerhard D.S."/>
            <person name="Goodstein D."/>
            <person name="Graves T."/>
            <person name="Grigoriev I.V."/>
            <person name="Grimwood J."/>
            <person name="Kawashima T."/>
            <person name="Lindquist E."/>
            <person name="Lucas S.M."/>
            <person name="Mead P.E."/>
            <person name="Mitros T."/>
            <person name="Ogino H."/>
            <person name="Ohta Y."/>
            <person name="Poliakov A.V."/>
            <person name="Pollet N."/>
            <person name="Robert J."/>
            <person name="Salamov A."/>
            <person name="Sater A.K."/>
            <person name="Schmutz J."/>
            <person name="Terry A."/>
            <person name="Vize P.D."/>
            <person name="Warren W.C."/>
            <person name="Wells D."/>
            <person name="Wills A."/>
            <person name="Wilson R.K."/>
            <person name="Zimmerman L.B."/>
            <person name="Zorn A.M."/>
            <person name="Grainger R."/>
            <person name="Grammer T."/>
            <person name="Khokha M.K."/>
            <person name="Richardson P.M."/>
            <person name="Rokhsar D.S."/>
        </authorList>
    </citation>
    <scope>NUCLEOTIDE SEQUENCE [LARGE SCALE GENOMIC DNA]</scope>
    <source>
        <strain evidence="8">Nigerian</strain>
    </source>
</reference>
<dbReference type="InterPro" id="IPR020837">
    <property type="entry name" value="Fibrinogen_CS"/>
</dbReference>
<dbReference type="SMART" id="SM00186">
    <property type="entry name" value="FBG"/>
    <property type="match status" value="1"/>
</dbReference>
<dbReference type="AlphaFoldDB" id="A0A803JSK7"/>
<feature type="domain" description="Fibrinogen C-terminal" evidence="7">
    <location>
        <begin position="225"/>
        <end position="456"/>
    </location>
</feature>
<protein>
    <submittedName>
        <fullName evidence="8 10">Fibroleukin</fullName>
    </submittedName>
</protein>
<dbReference type="PROSITE" id="PS00514">
    <property type="entry name" value="FIBRINOGEN_C_1"/>
    <property type="match status" value="1"/>
</dbReference>
<evidence type="ECO:0000313" key="9">
    <source>
        <dbReference type="Proteomes" id="UP000008143"/>
    </source>
</evidence>
<dbReference type="InterPro" id="IPR037579">
    <property type="entry name" value="FIB_ANG-like"/>
</dbReference>
<accession>A0A803JSK7</accession>
<dbReference type="GeneID" id="100486832"/>
<dbReference type="FunFam" id="3.90.215.10:FF:000001">
    <property type="entry name" value="Tenascin isoform 1"/>
    <property type="match status" value="1"/>
</dbReference>
<comment type="subcellular location">
    <subcellularLocation>
        <location evidence="1">Secreted</location>
    </subcellularLocation>
</comment>
<dbReference type="RefSeq" id="XP_031757038.1">
    <property type="nucleotide sequence ID" value="XM_031901178.1"/>
</dbReference>
<evidence type="ECO:0000259" key="7">
    <source>
        <dbReference type="PROSITE" id="PS51406"/>
    </source>
</evidence>
<gene>
    <name evidence="8 10 11" type="primary">LOC100486832</name>
</gene>
<evidence type="ECO:0000256" key="4">
    <source>
        <dbReference type="ARBA" id="ARBA00023180"/>
    </source>
</evidence>
<dbReference type="Proteomes" id="UP000008143">
    <property type="component" value="Chromosome 4"/>
</dbReference>
<dbReference type="SUPFAM" id="SSF56496">
    <property type="entry name" value="Fibrinogen C-terminal domain-like"/>
    <property type="match status" value="1"/>
</dbReference>
<dbReference type="GO" id="GO:0007596">
    <property type="term" value="P:blood coagulation"/>
    <property type="evidence" value="ECO:0007669"/>
    <property type="project" value="InterPro"/>
</dbReference>
<dbReference type="KEGG" id="xtr:100486832"/>
<dbReference type="PROSITE" id="PS51406">
    <property type="entry name" value="FIBRINOGEN_C_2"/>
    <property type="match status" value="1"/>
</dbReference>
<sequence>MMDVVSQGRMSGAYRAFVSGFPFGGKVLWMLMILLQLTLGEPGSESSECNERKDDPACLELLVAMPPPESSCDGPMGCRLHFLPPEVQPTPEELKDFHQDTHQEFKQTLKQSGAEGGTKQHNPKSKSVGDRLSVVEASLLSLNSRLQKLQDESKVNLSKIEEKLNSLVVLLLGILSGCELPCNESVQKLSMLESRRLKAFETKEDLPLNLKGLSNTGSPVTFSEKPERLFPRDCAEIHKQGIRENGIYTIQPIPLKQPFEAYCDMVTDGGGWTVFQRRQDGSVDFNRTWQDYKQGFGNLQGEHWLGNEHLHSLTRLGQHNLRIELEDWYGVKRHAVYRKFKLASEQNKYRLTAREYQGNAGNALSYSRNYNHDNKHFTTHDSDNDNYPSGNCGMYYGSGWWFDTCLAANLNGKYYRGRYSGVTNGIYWGTWYILTDKRTNQKYSFKKVEMKTRILNV</sequence>
<dbReference type="Gene3D" id="3.90.215.10">
    <property type="entry name" value="Gamma Fibrinogen, chain A, domain 1"/>
    <property type="match status" value="1"/>
</dbReference>
<dbReference type="PANTHER" id="PTHR47221:SF5">
    <property type="entry name" value="FIBRINOGEN C-TERMINAL DOMAIN-CONTAINING PROTEIN"/>
    <property type="match status" value="1"/>
</dbReference>
<dbReference type="AGR" id="Xenbase:XB-GENE-29078503"/>
<dbReference type="GO" id="GO:0005615">
    <property type="term" value="C:extracellular space"/>
    <property type="evidence" value="ECO:0000318"/>
    <property type="project" value="GO_Central"/>
</dbReference>
<dbReference type="InterPro" id="IPR014716">
    <property type="entry name" value="Fibrinogen_a/b/g_C_1"/>
</dbReference>
<evidence type="ECO:0000313" key="10">
    <source>
        <dbReference type="RefSeq" id="XP_031757038.1"/>
    </source>
</evidence>
<evidence type="ECO:0000256" key="1">
    <source>
        <dbReference type="ARBA" id="ARBA00004613"/>
    </source>
</evidence>
<dbReference type="Ensembl" id="ENSXETT00000123418">
    <property type="protein sequence ID" value="ENSXETP00000110958"/>
    <property type="gene ID" value="ENSXETG00000043594"/>
</dbReference>
<dbReference type="Pfam" id="PF00147">
    <property type="entry name" value="Fibrinogen_C"/>
    <property type="match status" value="1"/>
</dbReference>
<evidence type="ECO:0000256" key="3">
    <source>
        <dbReference type="ARBA" id="ARBA00023157"/>
    </source>
</evidence>
<evidence type="ECO:0000256" key="6">
    <source>
        <dbReference type="SAM" id="SignalP"/>
    </source>
</evidence>
<evidence type="ECO:0000256" key="2">
    <source>
        <dbReference type="ARBA" id="ARBA00022525"/>
    </source>
</evidence>
<dbReference type="NCBIfam" id="NF040941">
    <property type="entry name" value="GGGWT_bact"/>
    <property type="match status" value="1"/>
</dbReference>
<dbReference type="InterPro" id="IPR002181">
    <property type="entry name" value="Fibrinogen_a/b/g_C_dom"/>
</dbReference>
<evidence type="ECO:0000256" key="5">
    <source>
        <dbReference type="SAM" id="MobiDB-lite"/>
    </source>
</evidence>
<dbReference type="CDD" id="cd00087">
    <property type="entry name" value="FReD"/>
    <property type="match status" value="1"/>
</dbReference>
<keyword evidence="2" id="KW-0964">Secreted</keyword>
<feature type="region of interest" description="Disordered" evidence="5">
    <location>
        <begin position="110"/>
        <end position="129"/>
    </location>
</feature>
<reference evidence="10" key="3">
    <citation type="submission" date="2025-04" db="UniProtKB">
        <authorList>
            <consortium name="RefSeq"/>
        </authorList>
    </citation>
    <scope>IDENTIFICATION</scope>
    <source>
        <strain evidence="10">Nigerian</strain>
        <tissue evidence="10">Liver and blood</tissue>
    </source>
</reference>
<keyword evidence="3" id="KW-1015">Disulfide bond</keyword>
<keyword evidence="4" id="KW-0325">Glycoprotein</keyword>
<feature type="signal peptide" evidence="6">
    <location>
        <begin position="1"/>
        <end position="40"/>
    </location>
</feature>
<proteinExistence type="predicted"/>
<keyword evidence="6" id="KW-0732">Signal</keyword>